<dbReference type="EMBL" id="HG001641">
    <property type="protein sequence ID" value="CDF33337.1"/>
    <property type="molecule type" value="Genomic_DNA"/>
</dbReference>
<reference evidence="4" key="1">
    <citation type="journal article" date="2013" name="Proc. Natl. Acad. Sci. U.S.A.">
        <title>Genome structure and metabolic features in the red seaweed Chondrus crispus shed light on evolution of the Archaeplastida.</title>
        <authorList>
            <person name="Collen J."/>
            <person name="Porcel B."/>
            <person name="Carre W."/>
            <person name="Ball S.G."/>
            <person name="Chaparro C."/>
            <person name="Tonon T."/>
            <person name="Barbeyron T."/>
            <person name="Michel G."/>
            <person name="Noel B."/>
            <person name="Valentin K."/>
            <person name="Elias M."/>
            <person name="Artiguenave F."/>
            <person name="Arun A."/>
            <person name="Aury J.M."/>
            <person name="Barbosa-Neto J.F."/>
            <person name="Bothwell J.H."/>
            <person name="Bouget F.Y."/>
            <person name="Brillet L."/>
            <person name="Cabello-Hurtado F."/>
            <person name="Capella-Gutierrez S."/>
            <person name="Charrier B."/>
            <person name="Cladiere L."/>
            <person name="Cock J.M."/>
            <person name="Coelho S.M."/>
            <person name="Colleoni C."/>
            <person name="Czjzek M."/>
            <person name="Da Silva C."/>
            <person name="Delage L."/>
            <person name="Denoeud F."/>
            <person name="Deschamps P."/>
            <person name="Dittami S.M."/>
            <person name="Gabaldon T."/>
            <person name="Gachon C.M."/>
            <person name="Groisillier A."/>
            <person name="Herve C."/>
            <person name="Jabbari K."/>
            <person name="Katinka M."/>
            <person name="Kloareg B."/>
            <person name="Kowalczyk N."/>
            <person name="Labadie K."/>
            <person name="Leblanc C."/>
            <person name="Lopez P.J."/>
            <person name="McLachlan D.H."/>
            <person name="Meslet-Cladiere L."/>
            <person name="Moustafa A."/>
            <person name="Nehr Z."/>
            <person name="Nyvall Collen P."/>
            <person name="Panaud O."/>
            <person name="Partensky F."/>
            <person name="Poulain J."/>
            <person name="Rensing S.A."/>
            <person name="Rousvoal S."/>
            <person name="Samson G."/>
            <person name="Symeonidi A."/>
            <person name="Weissenbach J."/>
            <person name="Zambounis A."/>
            <person name="Wincker P."/>
            <person name="Boyen C."/>
        </authorList>
    </citation>
    <scope>NUCLEOTIDE SEQUENCE [LARGE SCALE GENOMIC DNA]</scope>
    <source>
        <strain evidence="4">cv. Stackhouse</strain>
    </source>
</reference>
<evidence type="ECO:0000256" key="1">
    <source>
        <dbReference type="SAM" id="MobiDB-lite"/>
    </source>
</evidence>
<dbReference type="OrthoDB" id="108002at2759"/>
<organism evidence="3 4">
    <name type="scientific">Chondrus crispus</name>
    <name type="common">Carrageen Irish moss</name>
    <name type="synonym">Polymorpha crispa</name>
    <dbReference type="NCBI Taxonomy" id="2769"/>
    <lineage>
        <taxon>Eukaryota</taxon>
        <taxon>Rhodophyta</taxon>
        <taxon>Florideophyceae</taxon>
        <taxon>Rhodymeniophycidae</taxon>
        <taxon>Gigartinales</taxon>
        <taxon>Gigartinaceae</taxon>
        <taxon>Chondrus</taxon>
    </lineage>
</organism>
<dbReference type="InterPro" id="IPR036388">
    <property type="entry name" value="WH-like_DNA-bd_sf"/>
</dbReference>
<feature type="domain" description="Tc3 transposase DNA binding" evidence="2">
    <location>
        <begin position="3"/>
        <end position="50"/>
    </location>
</feature>
<feature type="region of interest" description="Disordered" evidence="1">
    <location>
        <begin position="46"/>
        <end position="126"/>
    </location>
</feature>
<accession>R7Q487</accession>
<gene>
    <name evidence="3" type="ORF">CHC_T00002237001</name>
</gene>
<dbReference type="InterPro" id="IPR025898">
    <property type="entry name" value="Tc3_transposase_DNA-bd_dom"/>
</dbReference>
<dbReference type="InterPro" id="IPR009057">
    <property type="entry name" value="Homeodomain-like_sf"/>
</dbReference>
<proteinExistence type="predicted"/>
<dbReference type="Pfam" id="PF11427">
    <property type="entry name" value="HTH_Tnp_Tc3_1"/>
    <property type="match status" value="1"/>
</dbReference>
<dbReference type="Gene3D" id="1.10.10.60">
    <property type="entry name" value="Homeodomain-like"/>
    <property type="match status" value="1"/>
</dbReference>
<evidence type="ECO:0000259" key="2">
    <source>
        <dbReference type="Pfam" id="PF11427"/>
    </source>
</evidence>
<dbReference type="SUPFAM" id="SSF46689">
    <property type="entry name" value="Homeodomain-like"/>
    <property type="match status" value="1"/>
</dbReference>
<dbReference type="AlphaFoldDB" id="R7Q487"/>
<dbReference type="KEGG" id="ccp:CHC_T00002237001"/>
<dbReference type="Gramene" id="CDF33337">
    <property type="protein sequence ID" value="CDF33337"/>
    <property type="gene ID" value="CHC_T00002237001"/>
</dbReference>
<protein>
    <recommendedName>
        <fullName evidence="2">Tc3 transposase DNA binding domain-containing protein</fullName>
    </recommendedName>
</protein>
<evidence type="ECO:0000313" key="3">
    <source>
        <dbReference type="EMBL" id="CDF33337.1"/>
    </source>
</evidence>
<sequence>MGRGKVLNEHEKELIAGLSQGGRTIRDIAARVQRSKNVVSNFLRAPLEFGRKKSPGRPQKLSPTDKRRLLRAASNETKDSNTLRQELGLSVASRSVNLPHAAQRPELPIQEDGVGSNDAAPSSRRP</sequence>
<evidence type="ECO:0000313" key="4">
    <source>
        <dbReference type="Proteomes" id="UP000012073"/>
    </source>
</evidence>
<dbReference type="Gene3D" id="1.10.10.10">
    <property type="entry name" value="Winged helix-like DNA-binding domain superfamily/Winged helix DNA-binding domain"/>
    <property type="match status" value="1"/>
</dbReference>
<dbReference type="GO" id="GO:0003677">
    <property type="term" value="F:DNA binding"/>
    <property type="evidence" value="ECO:0007669"/>
    <property type="project" value="InterPro"/>
</dbReference>
<keyword evidence="4" id="KW-1185">Reference proteome</keyword>
<dbReference type="PhylomeDB" id="R7Q487"/>
<name>R7Q487_CHOCR</name>
<dbReference type="GeneID" id="17320855"/>
<dbReference type="RefSeq" id="XP_005713140.1">
    <property type="nucleotide sequence ID" value="XM_005713083.1"/>
</dbReference>
<dbReference type="Proteomes" id="UP000012073">
    <property type="component" value="Unassembled WGS sequence"/>
</dbReference>